<dbReference type="InterPro" id="IPR016032">
    <property type="entry name" value="Sig_transdc_resp-reg_C-effctor"/>
</dbReference>
<organism evidence="5 6">
    <name type="scientific">Candidatus Muproteobacteria bacterium RBG_16_60_9</name>
    <dbReference type="NCBI Taxonomy" id="1817755"/>
    <lineage>
        <taxon>Bacteria</taxon>
        <taxon>Pseudomonadati</taxon>
        <taxon>Pseudomonadota</taxon>
        <taxon>Candidatus Muproteobacteria</taxon>
    </lineage>
</organism>
<reference evidence="5 6" key="1">
    <citation type="journal article" date="2016" name="Nat. Commun.">
        <title>Thousands of microbial genomes shed light on interconnected biogeochemical processes in an aquifer system.</title>
        <authorList>
            <person name="Anantharaman K."/>
            <person name="Brown C.T."/>
            <person name="Hug L.A."/>
            <person name="Sharon I."/>
            <person name="Castelle C.J."/>
            <person name="Probst A.J."/>
            <person name="Thomas B.C."/>
            <person name="Singh A."/>
            <person name="Wilkins M.J."/>
            <person name="Karaoz U."/>
            <person name="Brodie E.L."/>
            <person name="Williams K.H."/>
            <person name="Hubbard S.S."/>
            <person name="Banfield J.F."/>
        </authorList>
    </citation>
    <scope>NUCLEOTIDE SEQUENCE [LARGE SCALE GENOMIC DNA]</scope>
</reference>
<feature type="domain" description="HTH luxR-type" evidence="4">
    <location>
        <begin position="10"/>
        <end position="75"/>
    </location>
</feature>
<proteinExistence type="predicted"/>
<keyword evidence="1" id="KW-0805">Transcription regulation</keyword>
<evidence type="ECO:0000259" key="4">
    <source>
        <dbReference type="PROSITE" id="PS50043"/>
    </source>
</evidence>
<sequence>MQSISAVDRFAVALESLTAREREVVRWLGGGKTNSEVAIINGISENTVKHYVTEIFNKLAVSNRTQLVRRLTEHEARGPVYNTQVY</sequence>
<evidence type="ECO:0000313" key="6">
    <source>
        <dbReference type="Proteomes" id="UP000179076"/>
    </source>
</evidence>
<protein>
    <recommendedName>
        <fullName evidence="4">HTH luxR-type domain-containing protein</fullName>
    </recommendedName>
</protein>
<dbReference type="GO" id="GO:0003677">
    <property type="term" value="F:DNA binding"/>
    <property type="evidence" value="ECO:0007669"/>
    <property type="project" value="UniProtKB-KW"/>
</dbReference>
<dbReference type="Pfam" id="PF00196">
    <property type="entry name" value="GerE"/>
    <property type="match status" value="1"/>
</dbReference>
<dbReference type="GO" id="GO:0006355">
    <property type="term" value="P:regulation of DNA-templated transcription"/>
    <property type="evidence" value="ECO:0007669"/>
    <property type="project" value="InterPro"/>
</dbReference>
<dbReference type="PRINTS" id="PR00038">
    <property type="entry name" value="HTHLUXR"/>
</dbReference>
<dbReference type="AlphaFoldDB" id="A0A1F6VIM2"/>
<evidence type="ECO:0000256" key="1">
    <source>
        <dbReference type="ARBA" id="ARBA00023015"/>
    </source>
</evidence>
<dbReference type="InterPro" id="IPR000792">
    <property type="entry name" value="Tscrpt_reg_LuxR_C"/>
</dbReference>
<dbReference type="Gene3D" id="1.10.10.10">
    <property type="entry name" value="Winged helix-like DNA-binding domain superfamily/Winged helix DNA-binding domain"/>
    <property type="match status" value="1"/>
</dbReference>
<dbReference type="PANTHER" id="PTHR44688">
    <property type="entry name" value="DNA-BINDING TRANSCRIPTIONAL ACTIVATOR DEVR_DOSR"/>
    <property type="match status" value="1"/>
</dbReference>
<keyword evidence="2" id="KW-0238">DNA-binding</keyword>
<dbReference type="CDD" id="cd06170">
    <property type="entry name" value="LuxR_C_like"/>
    <property type="match status" value="1"/>
</dbReference>
<dbReference type="SMART" id="SM00421">
    <property type="entry name" value="HTH_LUXR"/>
    <property type="match status" value="1"/>
</dbReference>
<keyword evidence="3" id="KW-0804">Transcription</keyword>
<gene>
    <name evidence="5" type="ORF">A2W18_09985</name>
</gene>
<evidence type="ECO:0000256" key="3">
    <source>
        <dbReference type="ARBA" id="ARBA00023163"/>
    </source>
</evidence>
<dbReference type="PROSITE" id="PS50043">
    <property type="entry name" value="HTH_LUXR_2"/>
    <property type="match status" value="1"/>
</dbReference>
<comment type="caution">
    <text evidence="5">The sequence shown here is derived from an EMBL/GenBank/DDBJ whole genome shotgun (WGS) entry which is preliminary data.</text>
</comment>
<dbReference type="EMBL" id="MFSP01000022">
    <property type="protein sequence ID" value="OGI69375.1"/>
    <property type="molecule type" value="Genomic_DNA"/>
</dbReference>
<dbReference type="SUPFAM" id="SSF46894">
    <property type="entry name" value="C-terminal effector domain of the bipartite response regulators"/>
    <property type="match status" value="1"/>
</dbReference>
<dbReference type="Proteomes" id="UP000179076">
    <property type="component" value="Unassembled WGS sequence"/>
</dbReference>
<name>A0A1F6VIM2_9PROT</name>
<accession>A0A1F6VIM2</accession>
<evidence type="ECO:0000256" key="2">
    <source>
        <dbReference type="ARBA" id="ARBA00023125"/>
    </source>
</evidence>
<dbReference type="PANTHER" id="PTHR44688:SF16">
    <property type="entry name" value="DNA-BINDING TRANSCRIPTIONAL ACTIVATOR DEVR_DOSR"/>
    <property type="match status" value="1"/>
</dbReference>
<evidence type="ECO:0000313" key="5">
    <source>
        <dbReference type="EMBL" id="OGI69375.1"/>
    </source>
</evidence>
<dbReference type="InterPro" id="IPR036388">
    <property type="entry name" value="WH-like_DNA-bd_sf"/>
</dbReference>